<dbReference type="SUPFAM" id="SSF51905">
    <property type="entry name" value="FAD/NAD(P)-binding domain"/>
    <property type="match status" value="1"/>
</dbReference>
<keyword evidence="3" id="KW-0274">FAD</keyword>
<protein>
    <submittedName>
        <fullName evidence="5">NAD(P)/FAD-dependent oxidoreductase</fullName>
    </submittedName>
</protein>
<dbReference type="PRINTS" id="PR00419">
    <property type="entry name" value="ADXRDTASE"/>
</dbReference>
<dbReference type="Gene3D" id="3.50.50.60">
    <property type="entry name" value="FAD/NAD(P)-binding domain"/>
    <property type="match status" value="2"/>
</dbReference>
<evidence type="ECO:0000256" key="2">
    <source>
        <dbReference type="ARBA" id="ARBA00022630"/>
    </source>
</evidence>
<proteinExistence type="inferred from homology"/>
<evidence type="ECO:0000313" key="5">
    <source>
        <dbReference type="EMBL" id="GAA3739068.1"/>
    </source>
</evidence>
<dbReference type="PANTHER" id="PTHR42877">
    <property type="entry name" value="L-ORNITHINE N(5)-MONOOXYGENASE-RELATED"/>
    <property type="match status" value="1"/>
</dbReference>
<sequence length="622" mass="68783">MEGWLAEAHLPSLLAALAYRTGELGVLEGRFGPKTGFKALRTEPPGGVDPEVRADAVAAASDLIRRLGELPEPVHSDERLRAIMEFLTGLLEADYLPLLKHELALPEDAGHPGWTLSELAPGRKFTAVVIGAGMSGLAAAHRLRQAGVPVTVFERRPDLGGVWHDNDYPGARLDTSNFNYSYSFSQHGEWEDQFSPRDAVLDYLRGLAEDFGLREAIRFDETVTEGRYDEKSGLWSLVVMNSATGARTVVDANVLISAVGQLNEPYYPEIPGLGSFSGPVWHTARWRHDVPIDGLRLGVIGTGASAFQVIPPLAKAAAHLSVFQRTPAWVLPTPGYNLPLDPGFRHLLSTTPYYYRFYRFTQFWRNVEGLREFAVVDPAWEHPVSVSEANEAVRAVLEESLRTAFADRPDLVEKLLPAYPPYAKRSVRDDGTWAEALQRDNVDVITDSIERVTPDGIVVAGETIALDAIVLGTGFRASEFLASLSLTGLDGQTLEEYWGGDARAKYGSTIPGFPNLFCLYGPNTNVNTNGSVVLFVELALEYAMSCVGELLRRDAKAMVLREEVFEEFYERLDEAAKGLAVGHSTVNSWYRNRFGRVSQNWPLSTMEFWRGTRGPGNDYDYL</sequence>
<dbReference type="EMBL" id="BAABAE010000003">
    <property type="protein sequence ID" value="GAA3739068.1"/>
    <property type="molecule type" value="Genomic_DNA"/>
</dbReference>
<accession>A0ABP7FGK2</accession>
<keyword evidence="6" id="KW-1185">Reference proteome</keyword>
<organism evidence="5 6">
    <name type="scientific">Leifsonella bigeumensis</name>
    <dbReference type="NCBI Taxonomy" id="433643"/>
    <lineage>
        <taxon>Bacteria</taxon>
        <taxon>Bacillati</taxon>
        <taxon>Actinomycetota</taxon>
        <taxon>Actinomycetes</taxon>
        <taxon>Micrococcales</taxon>
        <taxon>Microbacteriaceae</taxon>
        <taxon>Leifsonella</taxon>
    </lineage>
</organism>
<dbReference type="InterPro" id="IPR020946">
    <property type="entry name" value="Flavin_mOase-like"/>
</dbReference>
<reference evidence="6" key="1">
    <citation type="journal article" date="2019" name="Int. J. Syst. Evol. Microbiol.">
        <title>The Global Catalogue of Microorganisms (GCM) 10K type strain sequencing project: providing services to taxonomists for standard genome sequencing and annotation.</title>
        <authorList>
            <consortium name="The Broad Institute Genomics Platform"/>
            <consortium name="The Broad Institute Genome Sequencing Center for Infectious Disease"/>
            <person name="Wu L."/>
            <person name="Ma J."/>
        </authorList>
    </citation>
    <scope>NUCLEOTIDE SEQUENCE [LARGE SCALE GENOMIC DNA]</scope>
    <source>
        <strain evidence="6">JCM 16949</strain>
    </source>
</reference>
<keyword evidence="2" id="KW-0285">Flavoprotein</keyword>
<name>A0ABP7FGK2_9MICO</name>
<dbReference type="InterPro" id="IPR036188">
    <property type="entry name" value="FAD/NAD-bd_sf"/>
</dbReference>
<gene>
    <name evidence="5" type="ORF">GCM10022239_13270</name>
</gene>
<dbReference type="PANTHER" id="PTHR42877:SF4">
    <property type="entry name" value="FAD_NAD(P)-BINDING DOMAIN-CONTAINING PROTEIN-RELATED"/>
    <property type="match status" value="1"/>
</dbReference>
<evidence type="ECO:0000256" key="1">
    <source>
        <dbReference type="ARBA" id="ARBA00010139"/>
    </source>
</evidence>
<comment type="caution">
    <text evidence="5">The sequence shown here is derived from an EMBL/GenBank/DDBJ whole genome shotgun (WGS) entry which is preliminary data.</text>
</comment>
<evidence type="ECO:0000256" key="3">
    <source>
        <dbReference type="ARBA" id="ARBA00022827"/>
    </source>
</evidence>
<comment type="similarity">
    <text evidence="1">Belongs to the FAD-binding monooxygenase family.</text>
</comment>
<dbReference type="Proteomes" id="UP001501004">
    <property type="component" value="Unassembled WGS sequence"/>
</dbReference>
<dbReference type="Pfam" id="PF00743">
    <property type="entry name" value="FMO-like"/>
    <property type="match status" value="1"/>
</dbReference>
<keyword evidence="4" id="KW-0560">Oxidoreductase</keyword>
<evidence type="ECO:0000313" key="6">
    <source>
        <dbReference type="Proteomes" id="UP001501004"/>
    </source>
</evidence>
<dbReference type="InterPro" id="IPR051209">
    <property type="entry name" value="FAD-bind_Monooxygenase_sf"/>
</dbReference>
<evidence type="ECO:0000256" key="4">
    <source>
        <dbReference type="ARBA" id="ARBA00023002"/>
    </source>
</evidence>